<name>A0AAW1LDZ5_POPJA</name>
<comment type="caution">
    <text evidence="1">The sequence shown here is derived from an EMBL/GenBank/DDBJ whole genome shotgun (WGS) entry which is preliminary data.</text>
</comment>
<dbReference type="AlphaFoldDB" id="A0AAW1LDZ5"/>
<accession>A0AAW1LDZ5</accession>
<proteinExistence type="predicted"/>
<evidence type="ECO:0000313" key="2">
    <source>
        <dbReference type="Proteomes" id="UP001458880"/>
    </source>
</evidence>
<evidence type="ECO:0000313" key="1">
    <source>
        <dbReference type="EMBL" id="KAK9731864.1"/>
    </source>
</evidence>
<keyword evidence="2" id="KW-1185">Reference proteome</keyword>
<protein>
    <submittedName>
        <fullName evidence="1">Uncharacterized protein</fullName>
    </submittedName>
</protein>
<reference evidence="1 2" key="1">
    <citation type="journal article" date="2024" name="BMC Genomics">
        <title>De novo assembly and annotation of Popillia japonica's genome with initial clues to its potential as an invasive pest.</title>
        <authorList>
            <person name="Cucini C."/>
            <person name="Boschi S."/>
            <person name="Funari R."/>
            <person name="Cardaioli E."/>
            <person name="Iannotti N."/>
            <person name="Marturano G."/>
            <person name="Paoli F."/>
            <person name="Bruttini M."/>
            <person name="Carapelli A."/>
            <person name="Frati F."/>
            <person name="Nardi F."/>
        </authorList>
    </citation>
    <scope>NUCLEOTIDE SEQUENCE [LARGE SCALE GENOMIC DNA]</scope>
    <source>
        <strain evidence="1">DMR45628</strain>
    </source>
</reference>
<organism evidence="1 2">
    <name type="scientific">Popillia japonica</name>
    <name type="common">Japanese beetle</name>
    <dbReference type="NCBI Taxonomy" id="7064"/>
    <lineage>
        <taxon>Eukaryota</taxon>
        <taxon>Metazoa</taxon>
        <taxon>Ecdysozoa</taxon>
        <taxon>Arthropoda</taxon>
        <taxon>Hexapoda</taxon>
        <taxon>Insecta</taxon>
        <taxon>Pterygota</taxon>
        <taxon>Neoptera</taxon>
        <taxon>Endopterygota</taxon>
        <taxon>Coleoptera</taxon>
        <taxon>Polyphaga</taxon>
        <taxon>Scarabaeiformia</taxon>
        <taxon>Scarabaeidae</taxon>
        <taxon>Rutelinae</taxon>
        <taxon>Popillia</taxon>
    </lineage>
</organism>
<dbReference type="EMBL" id="JASPKY010000125">
    <property type="protein sequence ID" value="KAK9731864.1"/>
    <property type="molecule type" value="Genomic_DNA"/>
</dbReference>
<sequence length="202" mass="22972">MFYAITRFRKSSSRLNNIKRRYRFDIKFPAEKFQPSPNFDQYSETIPEHTAIRGTLRKPGRYANNLGNSIQSQIFTLASSRYRASFATNTIVPNKVCVYMCVWKARLTSYETGSVQSFATNTIVPNKVCVYMCVWKARLTSYETGSVQVSCGAQVEVYVQQAPRRCGNLRRVDVSNFRQVSCGAQVHDVKGVKETFCDTAPV</sequence>
<gene>
    <name evidence="1" type="ORF">QE152_g13266</name>
</gene>
<dbReference type="Proteomes" id="UP001458880">
    <property type="component" value="Unassembled WGS sequence"/>
</dbReference>